<feature type="transmembrane region" description="Helical" evidence="2">
    <location>
        <begin position="166"/>
        <end position="188"/>
    </location>
</feature>
<evidence type="ECO:0000256" key="2">
    <source>
        <dbReference type="SAM" id="Phobius"/>
    </source>
</evidence>
<feature type="transmembrane region" description="Helical" evidence="2">
    <location>
        <begin position="63"/>
        <end position="83"/>
    </location>
</feature>
<dbReference type="Gene3D" id="1.20.1250.20">
    <property type="entry name" value="MFS general substrate transporter like domains"/>
    <property type="match status" value="1"/>
</dbReference>
<dbReference type="OrthoDB" id="10027823at2759"/>
<gene>
    <name evidence="4" type="ORF">BCR33DRAFT_823076</name>
</gene>
<dbReference type="AlphaFoldDB" id="A0A1Y2C534"/>
<protein>
    <submittedName>
        <fullName evidence="4">MFS general substrate transporter</fullName>
    </submittedName>
</protein>
<feature type="transmembrane region" description="Helical" evidence="2">
    <location>
        <begin position="28"/>
        <end position="51"/>
    </location>
</feature>
<feature type="domain" description="Major facilitator superfamily (MFS) profile" evidence="3">
    <location>
        <begin position="129"/>
        <end position="313"/>
    </location>
</feature>
<feature type="non-terminal residue" evidence="4">
    <location>
        <position position="1"/>
    </location>
</feature>
<feature type="transmembrane region" description="Helical" evidence="2">
    <location>
        <begin position="133"/>
        <end position="154"/>
    </location>
</feature>
<evidence type="ECO:0000259" key="3">
    <source>
        <dbReference type="PROSITE" id="PS50850"/>
    </source>
</evidence>
<keyword evidence="2" id="KW-1133">Transmembrane helix</keyword>
<feature type="transmembrane region" description="Helical" evidence="2">
    <location>
        <begin position="252"/>
        <end position="273"/>
    </location>
</feature>
<dbReference type="PANTHER" id="PTHR23520">
    <property type="entry name" value="TRANSPORTER, PUTATIVE (AFU_ORTHOLOGUE AFUA_3G04000)-RELATED"/>
    <property type="match status" value="1"/>
</dbReference>
<evidence type="ECO:0000313" key="5">
    <source>
        <dbReference type="Proteomes" id="UP000193642"/>
    </source>
</evidence>
<evidence type="ECO:0000313" key="4">
    <source>
        <dbReference type="EMBL" id="ORY42139.1"/>
    </source>
</evidence>
<dbReference type="InterPro" id="IPR020846">
    <property type="entry name" value="MFS_dom"/>
</dbReference>
<name>A0A1Y2C534_9FUNG</name>
<dbReference type="STRING" id="329046.A0A1Y2C534"/>
<keyword evidence="2" id="KW-0812">Transmembrane</keyword>
<accession>A0A1Y2C534</accession>
<sequence length="313" mass="33210">NEVGPFTAVEQSIVTSQIDDPADRTPVFAWYGLIGSLASAIGSAVCGATVTSLTSKGTSTLDAYRVIAAIYGGVAVLLLINFASLSKDVEVKPKVVAQVENGDSNAPPPKIKKRGILDGLKLAPESRGIVTKLSLLFTLDSFAGGLVQASFLSLYFHQKFGVDESYLGAMLFGTNIFAAFSSLAASWVVKKVGLINTMVYTHLPSNVLLLLVPFMPNLTWATIMLLARFTISQMDTAPRSAFVAGVVPAEERTAVIGITTIVRTIGLALGPLLTGYLADNGKFDAVFIISGAMKIVYDILLLLSARQTDMAKK</sequence>
<dbReference type="GO" id="GO:0016020">
    <property type="term" value="C:membrane"/>
    <property type="evidence" value="ECO:0007669"/>
    <property type="project" value="UniProtKB-SubCell"/>
</dbReference>
<reference evidence="4 5" key="1">
    <citation type="submission" date="2016-07" db="EMBL/GenBank/DDBJ databases">
        <title>Pervasive Adenine N6-methylation of Active Genes in Fungi.</title>
        <authorList>
            <consortium name="DOE Joint Genome Institute"/>
            <person name="Mondo S.J."/>
            <person name="Dannebaum R.O."/>
            <person name="Kuo R.C."/>
            <person name="Labutti K."/>
            <person name="Haridas S."/>
            <person name="Kuo A."/>
            <person name="Salamov A."/>
            <person name="Ahrendt S.R."/>
            <person name="Lipzen A."/>
            <person name="Sullivan W."/>
            <person name="Andreopoulos W.B."/>
            <person name="Clum A."/>
            <person name="Lindquist E."/>
            <person name="Daum C."/>
            <person name="Ramamoorthy G.K."/>
            <person name="Gryganskyi A."/>
            <person name="Culley D."/>
            <person name="Magnuson J.K."/>
            <person name="James T.Y."/>
            <person name="O'Malley M.A."/>
            <person name="Stajich J.E."/>
            <person name="Spatafora J.W."/>
            <person name="Visel A."/>
            <person name="Grigoriev I.V."/>
        </authorList>
    </citation>
    <scope>NUCLEOTIDE SEQUENCE [LARGE SCALE GENOMIC DNA]</scope>
    <source>
        <strain evidence="4 5">JEL800</strain>
    </source>
</reference>
<dbReference type="SUPFAM" id="SSF103473">
    <property type="entry name" value="MFS general substrate transporter"/>
    <property type="match status" value="1"/>
</dbReference>
<feature type="transmembrane region" description="Helical" evidence="2">
    <location>
        <begin position="285"/>
        <end position="303"/>
    </location>
</feature>
<dbReference type="InterPro" id="IPR011701">
    <property type="entry name" value="MFS"/>
</dbReference>
<feature type="transmembrane region" description="Helical" evidence="2">
    <location>
        <begin position="208"/>
        <end position="231"/>
    </location>
</feature>
<dbReference type="Pfam" id="PF07690">
    <property type="entry name" value="MFS_1"/>
    <property type="match status" value="1"/>
</dbReference>
<evidence type="ECO:0000256" key="1">
    <source>
        <dbReference type="ARBA" id="ARBA00004141"/>
    </source>
</evidence>
<comment type="subcellular location">
    <subcellularLocation>
        <location evidence="1">Membrane</location>
        <topology evidence="1">Multi-pass membrane protein</topology>
    </subcellularLocation>
</comment>
<dbReference type="PROSITE" id="PS50850">
    <property type="entry name" value="MFS"/>
    <property type="match status" value="1"/>
</dbReference>
<comment type="caution">
    <text evidence="4">The sequence shown here is derived from an EMBL/GenBank/DDBJ whole genome shotgun (WGS) entry which is preliminary data.</text>
</comment>
<dbReference type="InterPro" id="IPR036259">
    <property type="entry name" value="MFS_trans_sf"/>
</dbReference>
<dbReference type="PANTHER" id="PTHR23520:SF5">
    <property type="entry name" value="TRANSPORTER, PUTATIVE (AFU_ORTHOLOGUE AFUA_3G04000)-RELATED"/>
    <property type="match status" value="1"/>
</dbReference>
<keyword evidence="5" id="KW-1185">Reference proteome</keyword>
<dbReference type="EMBL" id="MCGO01000029">
    <property type="protein sequence ID" value="ORY42139.1"/>
    <property type="molecule type" value="Genomic_DNA"/>
</dbReference>
<dbReference type="Proteomes" id="UP000193642">
    <property type="component" value="Unassembled WGS sequence"/>
</dbReference>
<organism evidence="4 5">
    <name type="scientific">Rhizoclosmatium globosum</name>
    <dbReference type="NCBI Taxonomy" id="329046"/>
    <lineage>
        <taxon>Eukaryota</taxon>
        <taxon>Fungi</taxon>
        <taxon>Fungi incertae sedis</taxon>
        <taxon>Chytridiomycota</taxon>
        <taxon>Chytridiomycota incertae sedis</taxon>
        <taxon>Chytridiomycetes</taxon>
        <taxon>Chytridiales</taxon>
        <taxon>Chytriomycetaceae</taxon>
        <taxon>Rhizoclosmatium</taxon>
    </lineage>
</organism>
<dbReference type="GO" id="GO:0022857">
    <property type="term" value="F:transmembrane transporter activity"/>
    <property type="evidence" value="ECO:0007669"/>
    <property type="project" value="InterPro"/>
</dbReference>
<keyword evidence="2" id="KW-0472">Membrane</keyword>
<proteinExistence type="predicted"/>